<accession>A0AAV2Q8H0</accession>
<keyword evidence="2" id="KW-1185">Reference proteome</keyword>
<organism evidence="1 2">
    <name type="scientific">Meganyctiphanes norvegica</name>
    <name type="common">Northern krill</name>
    <name type="synonym">Thysanopoda norvegica</name>
    <dbReference type="NCBI Taxonomy" id="48144"/>
    <lineage>
        <taxon>Eukaryota</taxon>
        <taxon>Metazoa</taxon>
        <taxon>Ecdysozoa</taxon>
        <taxon>Arthropoda</taxon>
        <taxon>Crustacea</taxon>
        <taxon>Multicrustacea</taxon>
        <taxon>Malacostraca</taxon>
        <taxon>Eumalacostraca</taxon>
        <taxon>Eucarida</taxon>
        <taxon>Euphausiacea</taxon>
        <taxon>Euphausiidae</taxon>
        <taxon>Meganyctiphanes</taxon>
    </lineage>
</organism>
<feature type="non-terminal residue" evidence="1">
    <location>
        <position position="110"/>
    </location>
</feature>
<dbReference type="Proteomes" id="UP001497623">
    <property type="component" value="Unassembled WGS sequence"/>
</dbReference>
<sequence>METSMPVPGTSLVLKNNNTYVKLSSLLSVLSKETSMPVSGTTVVLPSIRRPNHGQLSTTATFSSRPRKSLYIDSDEGKMSLRTFPQQCSQADGVIFIKTVSNTVLVSFPF</sequence>
<proteinExistence type="predicted"/>
<reference evidence="1 2" key="1">
    <citation type="submission" date="2024-05" db="EMBL/GenBank/DDBJ databases">
        <authorList>
            <person name="Wallberg A."/>
        </authorList>
    </citation>
    <scope>NUCLEOTIDE SEQUENCE [LARGE SCALE GENOMIC DNA]</scope>
</reference>
<evidence type="ECO:0000313" key="1">
    <source>
        <dbReference type="EMBL" id="CAL4075684.1"/>
    </source>
</evidence>
<protein>
    <submittedName>
        <fullName evidence="1">Uncharacterized protein</fullName>
    </submittedName>
</protein>
<dbReference type="AlphaFoldDB" id="A0AAV2Q8H0"/>
<name>A0AAV2Q8H0_MEGNR</name>
<gene>
    <name evidence="1" type="ORF">MNOR_LOCUS9849</name>
</gene>
<comment type="caution">
    <text evidence="1">The sequence shown here is derived from an EMBL/GenBank/DDBJ whole genome shotgun (WGS) entry which is preliminary data.</text>
</comment>
<evidence type="ECO:0000313" key="2">
    <source>
        <dbReference type="Proteomes" id="UP001497623"/>
    </source>
</evidence>
<dbReference type="EMBL" id="CAXKWB010004843">
    <property type="protein sequence ID" value="CAL4075684.1"/>
    <property type="molecule type" value="Genomic_DNA"/>
</dbReference>